<dbReference type="InterPro" id="IPR016040">
    <property type="entry name" value="NAD(P)-bd_dom"/>
</dbReference>
<dbReference type="RefSeq" id="WP_244524968.1">
    <property type="nucleotide sequence ID" value="NZ_FNTI01000001.1"/>
</dbReference>
<dbReference type="InterPro" id="IPR051207">
    <property type="entry name" value="ComplexI_NDUFA9_subunit"/>
</dbReference>
<dbReference type="Gene3D" id="3.40.50.720">
    <property type="entry name" value="NAD(P)-binding Rossmann-like Domain"/>
    <property type="match status" value="1"/>
</dbReference>
<name>A0A1H4QRI5_9BRAD</name>
<dbReference type="Proteomes" id="UP000183208">
    <property type="component" value="Unassembled WGS sequence"/>
</dbReference>
<dbReference type="EMBL" id="FNTI01000001">
    <property type="protein sequence ID" value="SEC22280.1"/>
    <property type="molecule type" value="Genomic_DNA"/>
</dbReference>
<organism evidence="2 3">
    <name type="scientific">Bradyrhizobium lablabi</name>
    <dbReference type="NCBI Taxonomy" id="722472"/>
    <lineage>
        <taxon>Bacteria</taxon>
        <taxon>Pseudomonadati</taxon>
        <taxon>Pseudomonadota</taxon>
        <taxon>Alphaproteobacteria</taxon>
        <taxon>Hyphomicrobiales</taxon>
        <taxon>Nitrobacteraceae</taxon>
        <taxon>Bradyrhizobium</taxon>
    </lineage>
</organism>
<dbReference type="PANTHER" id="PTHR12126">
    <property type="entry name" value="NADH-UBIQUINONE OXIDOREDUCTASE 39 KDA SUBUNIT-RELATED"/>
    <property type="match status" value="1"/>
</dbReference>
<dbReference type="SUPFAM" id="SSF51735">
    <property type="entry name" value="NAD(P)-binding Rossmann-fold domains"/>
    <property type="match status" value="1"/>
</dbReference>
<sequence length="281" mass="30974">MAKSLVIGASGLVGGYILQHLIDRGETPFALSRSSRTNSGSVEWFEGNLLDPAAIDIPPFTTLYCTALAEQLVLALPRLINPALKRIVVITSTSIVTKIDSEIPAERELLRRYADSERRLADICEQSGIEWTILRPTVIYAEGHDANITRIAGLIKKWGFIPLAGSGKGLRQPVHAEDVAIGAVDAAASATAANRIYAIPGGETISYREMVGRIFDGMRRPRRIISIAPVIWRVGFFILNRWLPNANSAMGTRMSNDMVFDSAPARNEFGWDPRPFRPRFD</sequence>
<accession>A0A1H4QRI5</accession>
<feature type="domain" description="NAD(P)-binding" evidence="1">
    <location>
        <begin position="84"/>
        <end position="143"/>
    </location>
</feature>
<reference evidence="2 3" key="1">
    <citation type="submission" date="2016-10" db="EMBL/GenBank/DDBJ databases">
        <authorList>
            <person name="de Groot N.N."/>
        </authorList>
    </citation>
    <scope>NUCLEOTIDE SEQUENCE [LARGE SCALE GENOMIC DNA]</scope>
    <source>
        <strain evidence="2 3">GAS522</strain>
    </source>
</reference>
<evidence type="ECO:0000313" key="2">
    <source>
        <dbReference type="EMBL" id="SEC22280.1"/>
    </source>
</evidence>
<protein>
    <submittedName>
        <fullName evidence="2">Nucleoside-diphosphate-sugar epimerase</fullName>
    </submittedName>
</protein>
<dbReference type="GO" id="GO:0044877">
    <property type="term" value="F:protein-containing complex binding"/>
    <property type="evidence" value="ECO:0007669"/>
    <property type="project" value="TreeGrafter"/>
</dbReference>
<gene>
    <name evidence="2" type="ORF">SAMN05444171_0922</name>
</gene>
<dbReference type="Pfam" id="PF13460">
    <property type="entry name" value="NAD_binding_10"/>
    <property type="match status" value="1"/>
</dbReference>
<proteinExistence type="predicted"/>
<dbReference type="InterPro" id="IPR036291">
    <property type="entry name" value="NAD(P)-bd_dom_sf"/>
</dbReference>
<evidence type="ECO:0000259" key="1">
    <source>
        <dbReference type="Pfam" id="PF13460"/>
    </source>
</evidence>
<evidence type="ECO:0000313" key="3">
    <source>
        <dbReference type="Proteomes" id="UP000183208"/>
    </source>
</evidence>
<dbReference type="PANTHER" id="PTHR12126:SF11">
    <property type="entry name" value="NADH DEHYDROGENASE [UBIQUINONE] 1 ALPHA SUBCOMPLEX SUBUNIT 9, MITOCHONDRIAL"/>
    <property type="match status" value="1"/>
</dbReference>
<dbReference type="AlphaFoldDB" id="A0A1H4QRI5"/>